<feature type="domain" description="Protein kinase" evidence="8">
    <location>
        <begin position="414"/>
        <end position="682"/>
    </location>
</feature>
<evidence type="ECO:0000256" key="3">
    <source>
        <dbReference type="ARBA" id="ARBA00022777"/>
    </source>
</evidence>
<keyword evidence="4 6" id="KW-0067">ATP-binding</keyword>
<feature type="region of interest" description="Disordered" evidence="7">
    <location>
        <begin position="241"/>
        <end position="270"/>
    </location>
</feature>
<dbReference type="PANTHER" id="PTHR11042">
    <property type="entry name" value="EUKARYOTIC TRANSLATION INITIATION FACTOR 2-ALPHA KINASE EIF2-ALPHA KINASE -RELATED"/>
    <property type="match status" value="1"/>
</dbReference>
<dbReference type="EC" id="2.7.11.1" evidence="9"/>
<dbReference type="Gene3D" id="3.30.200.20">
    <property type="entry name" value="Phosphorylase Kinase, domain 1"/>
    <property type="match status" value="1"/>
</dbReference>
<feature type="region of interest" description="Disordered" evidence="7">
    <location>
        <begin position="1"/>
        <end position="76"/>
    </location>
</feature>
<dbReference type="InterPro" id="IPR050339">
    <property type="entry name" value="CC_SR_Kinase"/>
</dbReference>
<evidence type="ECO:0000256" key="2">
    <source>
        <dbReference type="ARBA" id="ARBA00022741"/>
    </source>
</evidence>
<dbReference type="SMART" id="SM00220">
    <property type="entry name" value="S_TKc"/>
    <property type="match status" value="1"/>
</dbReference>
<dbReference type="InterPro" id="IPR008271">
    <property type="entry name" value="Ser/Thr_kinase_AS"/>
</dbReference>
<dbReference type="PROSITE" id="PS00108">
    <property type="entry name" value="PROTEIN_KINASE_ST"/>
    <property type="match status" value="1"/>
</dbReference>
<dbReference type="OrthoDB" id="5337378at2759"/>
<evidence type="ECO:0000256" key="6">
    <source>
        <dbReference type="PROSITE-ProRule" id="PRU10141"/>
    </source>
</evidence>
<evidence type="ECO:0000256" key="1">
    <source>
        <dbReference type="ARBA" id="ARBA00022679"/>
    </source>
</evidence>
<keyword evidence="2 6" id="KW-0547">Nucleotide-binding</keyword>
<dbReference type="GO" id="GO:0005524">
    <property type="term" value="F:ATP binding"/>
    <property type="evidence" value="ECO:0007669"/>
    <property type="project" value="UniProtKB-UniRule"/>
</dbReference>
<evidence type="ECO:0000313" key="9">
    <source>
        <dbReference type="EMBL" id="KAJ2689560.1"/>
    </source>
</evidence>
<dbReference type="GO" id="GO:0004674">
    <property type="term" value="F:protein serine/threonine kinase activity"/>
    <property type="evidence" value="ECO:0007669"/>
    <property type="project" value="UniProtKB-EC"/>
</dbReference>
<feature type="region of interest" description="Disordered" evidence="7">
    <location>
        <begin position="197"/>
        <end position="221"/>
    </location>
</feature>
<feature type="region of interest" description="Disordered" evidence="7">
    <location>
        <begin position="293"/>
        <end position="321"/>
    </location>
</feature>
<keyword evidence="10" id="KW-1185">Reference proteome</keyword>
<protein>
    <submittedName>
        <fullName evidence="9">Mitosis inhibitor protein kinase swe1</fullName>
        <ecNumber evidence="9">2.7.11.1</ecNumber>
    </submittedName>
</protein>
<evidence type="ECO:0000256" key="5">
    <source>
        <dbReference type="ARBA" id="ARBA00037982"/>
    </source>
</evidence>
<dbReference type="GO" id="GO:0005634">
    <property type="term" value="C:nucleus"/>
    <property type="evidence" value="ECO:0007669"/>
    <property type="project" value="TreeGrafter"/>
</dbReference>
<feature type="compositionally biased region" description="Pro residues" evidence="7">
    <location>
        <begin position="308"/>
        <end position="319"/>
    </location>
</feature>
<dbReference type="InterPro" id="IPR000719">
    <property type="entry name" value="Prot_kinase_dom"/>
</dbReference>
<comment type="similarity">
    <text evidence="5">Belongs to the protein kinase superfamily. Ser/Thr protein kinase family. GCN2 subfamily.</text>
</comment>
<organism evidence="9 10">
    <name type="scientific">Coemansia spiralis</name>
    <dbReference type="NCBI Taxonomy" id="417178"/>
    <lineage>
        <taxon>Eukaryota</taxon>
        <taxon>Fungi</taxon>
        <taxon>Fungi incertae sedis</taxon>
        <taxon>Zoopagomycota</taxon>
        <taxon>Kickxellomycotina</taxon>
        <taxon>Kickxellomycetes</taxon>
        <taxon>Kickxellales</taxon>
        <taxon>Kickxellaceae</taxon>
        <taxon>Coemansia</taxon>
    </lineage>
</organism>
<dbReference type="PROSITE" id="PS00107">
    <property type="entry name" value="PROTEIN_KINASE_ATP"/>
    <property type="match status" value="1"/>
</dbReference>
<feature type="compositionally biased region" description="Low complexity" evidence="7">
    <location>
        <begin position="759"/>
        <end position="782"/>
    </location>
</feature>
<comment type="caution">
    <text evidence="9">The sequence shown here is derived from an EMBL/GenBank/DDBJ whole genome shotgun (WGS) entry which is preliminary data.</text>
</comment>
<dbReference type="GO" id="GO:0005737">
    <property type="term" value="C:cytoplasm"/>
    <property type="evidence" value="ECO:0007669"/>
    <property type="project" value="TreeGrafter"/>
</dbReference>
<dbReference type="Proteomes" id="UP001151516">
    <property type="component" value="Unassembled WGS sequence"/>
</dbReference>
<keyword evidence="1 9" id="KW-0808">Transferase</keyword>
<dbReference type="SUPFAM" id="SSF56112">
    <property type="entry name" value="Protein kinase-like (PK-like)"/>
    <property type="match status" value="1"/>
</dbReference>
<feature type="binding site" evidence="6">
    <location>
        <position position="443"/>
    </location>
    <ligand>
        <name>ATP</name>
        <dbReference type="ChEBI" id="CHEBI:30616"/>
    </ligand>
</feature>
<evidence type="ECO:0000256" key="4">
    <source>
        <dbReference type="ARBA" id="ARBA00022840"/>
    </source>
</evidence>
<dbReference type="InterPro" id="IPR011009">
    <property type="entry name" value="Kinase-like_dom_sf"/>
</dbReference>
<sequence length="782" mass="84409">MTETPRRPVTRAMSKNTPIDGDPFLTPSQVSTRSRRRTPAALRTYQSFPHLPAHPEALGWHTDTPPSKKTPSETRRRRIIAADNYDLATPTPAGRQATKAQARMAGNVTPTPMPLLRLGSEAESPSPSPFCTARVTRRRLTFSPADIAAAASVASGPVAGGSSTPASAPASGVPATMFTPAATKLVRPDPAAFMSTGLQSRKQHVRTRSSGAKVAPETPCKRGAVADTAAAAVTPWTQNQSAPKVNIDGDPFRLGKHRAASPGSLRRTRKRAHVAATMRDSCEDLRALLDTPSRPRHNTLVDDDVALRPPPGFRIPAPPQATGEAARWSWATSDACSDSTVASCDVMELDDGLGGGGLERPQMPQIVQGCATNYAHFLSRSYFEQASRSLPFLAPSREFHVEGLGYLDYFTQQFDILGRVGEGEFSSVFSVRGLDDGRLYAIKRARRAFAGRQERVRRLREVELLWAVPPADSIVRLVDAWEQLGVLHMQFELCDHGNLAGWLDARAAAGDERLPEHFAWSVLVHAADGLSRLHERDIAHLDVKPANFLLGPRFGEPGAERHDGWLKLADFGHAVSLPPTPETWVDEGDREYLAPEMLSGVYSTAADVFSLGMMMLEIVGDVVLPANGPDWHNLRVACFDDPAFTRLPYSSHLLDTIKQMLHPDHARRPTLSDVLTTARCALYASSIATEEEDGEFDDLEDDFLRPAPPVRRHPLLRATTIGASANGLLLPLFSSLPSASAPGRDVPAPRPASAGPGLARRTASAPGPAPASARPATTAAAR</sequence>
<dbReference type="AlphaFoldDB" id="A0A9W8L6K0"/>
<dbReference type="PROSITE" id="PS50011">
    <property type="entry name" value="PROTEIN_KINASE_DOM"/>
    <property type="match status" value="1"/>
</dbReference>
<evidence type="ECO:0000256" key="7">
    <source>
        <dbReference type="SAM" id="MobiDB-lite"/>
    </source>
</evidence>
<reference evidence="9" key="1">
    <citation type="submission" date="2022-07" db="EMBL/GenBank/DDBJ databases">
        <title>Phylogenomic reconstructions and comparative analyses of Kickxellomycotina fungi.</title>
        <authorList>
            <person name="Reynolds N.K."/>
            <person name="Stajich J.E."/>
            <person name="Barry K."/>
            <person name="Grigoriev I.V."/>
            <person name="Crous P."/>
            <person name="Smith M.E."/>
        </authorList>
    </citation>
    <scope>NUCLEOTIDE SEQUENCE</scope>
    <source>
        <strain evidence="9">CBS 109367</strain>
    </source>
</reference>
<feature type="region of interest" description="Disordered" evidence="7">
    <location>
        <begin position="739"/>
        <end position="782"/>
    </location>
</feature>
<dbReference type="Gene3D" id="1.10.510.10">
    <property type="entry name" value="Transferase(Phosphotransferase) domain 1"/>
    <property type="match status" value="1"/>
</dbReference>
<evidence type="ECO:0000313" key="10">
    <source>
        <dbReference type="Proteomes" id="UP001151516"/>
    </source>
</evidence>
<dbReference type="Pfam" id="PF00069">
    <property type="entry name" value="Pkinase"/>
    <property type="match status" value="1"/>
</dbReference>
<gene>
    <name evidence="9" type="primary">SWE1</name>
    <name evidence="9" type="ORF">IWW39_001364</name>
</gene>
<proteinExistence type="inferred from homology"/>
<dbReference type="InterPro" id="IPR017441">
    <property type="entry name" value="Protein_kinase_ATP_BS"/>
</dbReference>
<name>A0A9W8L6K0_9FUNG</name>
<accession>A0A9W8L6K0</accession>
<keyword evidence="3" id="KW-0418">Kinase</keyword>
<evidence type="ECO:0000259" key="8">
    <source>
        <dbReference type="PROSITE" id="PS50011"/>
    </source>
</evidence>
<dbReference type="EMBL" id="JANBTX010000023">
    <property type="protein sequence ID" value="KAJ2689560.1"/>
    <property type="molecule type" value="Genomic_DNA"/>
</dbReference>